<reference evidence="1" key="1">
    <citation type="submission" date="2016-07" db="EMBL/GenBank/DDBJ databases">
        <title>Within-host evolution and adaptation of simian arteriviruses in cynomolgus (crab-eating) macaques.</title>
        <authorList>
            <person name="Moncla L.H."/>
            <person name="Weiler A.M."/>
            <person name="Barry G."/>
            <person name="Weinfurter J.T."/>
            <person name="Dinis J.M."/>
            <person name="Charlier O."/>
            <person name="Lauck M."/>
            <person name="Bailey A.L."/>
            <person name="Wahl-Jensen V."/>
            <person name="Nelson C.W."/>
            <person name="Johnson J.C."/>
            <person name="Cai Y."/>
            <person name="Goldberg T.L."/>
            <person name="O'Connor D.H."/>
            <person name="Jahrling P.B."/>
            <person name="Kuhn J.H."/>
            <person name="Friedrich T.C."/>
        </authorList>
    </citation>
    <scope>NUCLEOTIDE SEQUENCE</scope>
    <source>
        <strain evidence="2">KRCV-1_P4-D12</strain>
        <strain evidence="1">KRCV-1_P4-D7</strain>
    </source>
</reference>
<name>A0A1L5YNK1_9NIDO</name>
<protein>
    <submittedName>
        <fullName evidence="1">GP3</fullName>
    </submittedName>
</protein>
<accession>A0A1L5YNK1</accession>
<sequence length="199" mass="21561">MPISGPSLLAHCQWHPSSFPLRSILGTCIAASRAWLLLYSCCLCFSLRYAAGVENKTLTVHLPSSDVKFNVTLYKTGCYLLGSVEGGVAANYDTCPTYGSLHKLTNISDTILEPSAFNFALLIATINQTARYPNLYNSSGVTVECKDRSCTIQLFNVSNSTSPECASQHFSPSEDIALQLAQLYLPPALLLALALFLAK</sequence>
<evidence type="ECO:0000313" key="1">
    <source>
        <dbReference type="EMBL" id="APP93315.1"/>
    </source>
</evidence>
<dbReference type="EMBL" id="KX656702">
    <property type="protein sequence ID" value="APP93328.1"/>
    <property type="molecule type" value="Genomic_RNA"/>
</dbReference>
<evidence type="ECO:0000313" key="2">
    <source>
        <dbReference type="EMBL" id="APP93328.1"/>
    </source>
</evidence>
<dbReference type="EMBL" id="KX656701">
    <property type="protein sequence ID" value="APP93315.1"/>
    <property type="molecule type" value="Genomic_RNA"/>
</dbReference>
<proteinExistence type="predicted"/>
<organism evidence="1">
    <name type="scientific">Kibale red colobus virus 1</name>
    <dbReference type="NCBI Taxonomy" id="1885929"/>
    <lineage>
        <taxon>Viruses</taxon>
        <taxon>Riboviria</taxon>
        <taxon>Orthornavirae</taxon>
        <taxon>Pisuviricota</taxon>
        <taxon>Pisoniviricetes</taxon>
        <taxon>Nidovirales</taxon>
        <taxon>Arnidovirineae</taxon>
        <taxon>Arteriviridae</taxon>
        <taxon>Simarterivirinae</taxon>
        <taxon>Zetaarterivirus</taxon>
        <taxon>Zetaarterivirus ugarco</taxon>
        <taxon>Zetaarterivirus ugarco 1</taxon>
    </lineage>
</organism>